<dbReference type="Pfam" id="PF13487">
    <property type="entry name" value="HD_5"/>
    <property type="match status" value="1"/>
</dbReference>
<keyword evidence="1" id="KW-0812">Transmembrane</keyword>
<reference evidence="3 4" key="1">
    <citation type="submission" date="2023-04" db="EMBL/GenBank/DDBJ databases">
        <title>Fusibacter bizertensis strain WBS, isolated from littoral bottom sediments of the Arctic seas - biochemical and genomic analysis.</title>
        <authorList>
            <person name="Brioukhanov A.L."/>
        </authorList>
    </citation>
    <scope>NUCLEOTIDE SEQUENCE [LARGE SCALE GENOMIC DNA]</scope>
    <source>
        <strain evidence="3 4">WBS</strain>
    </source>
</reference>
<gene>
    <name evidence="3" type="ORF">QE109_16490</name>
</gene>
<dbReference type="PROSITE" id="PS51832">
    <property type="entry name" value="HD_GYP"/>
    <property type="match status" value="1"/>
</dbReference>
<evidence type="ECO:0000313" key="4">
    <source>
        <dbReference type="Proteomes" id="UP001158045"/>
    </source>
</evidence>
<dbReference type="InterPro" id="IPR052020">
    <property type="entry name" value="Cyclic_di-GMP/3'3'-cGAMP_PDE"/>
</dbReference>
<dbReference type="PANTHER" id="PTHR45228">
    <property type="entry name" value="CYCLIC DI-GMP PHOSPHODIESTERASE TM_0186-RELATED"/>
    <property type="match status" value="1"/>
</dbReference>
<feature type="transmembrane region" description="Helical" evidence="1">
    <location>
        <begin position="159"/>
        <end position="178"/>
    </location>
</feature>
<comment type="caution">
    <text evidence="3">The sequence shown here is derived from an EMBL/GenBank/DDBJ whole genome shotgun (WGS) entry which is preliminary data.</text>
</comment>
<evidence type="ECO:0000313" key="3">
    <source>
        <dbReference type="EMBL" id="MDH8679758.1"/>
    </source>
</evidence>
<dbReference type="Gene3D" id="1.10.3210.10">
    <property type="entry name" value="Hypothetical protein af1432"/>
    <property type="match status" value="1"/>
</dbReference>
<evidence type="ECO:0000256" key="1">
    <source>
        <dbReference type="SAM" id="Phobius"/>
    </source>
</evidence>
<feature type="transmembrane region" description="Helical" evidence="1">
    <location>
        <begin position="86"/>
        <end position="106"/>
    </location>
</feature>
<dbReference type="SUPFAM" id="SSF109604">
    <property type="entry name" value="HD-domain/PDEase-like"/>
    <property type="match status" value="1"/>
</dbReference>
<protein>
    <submittedName>
        <fullName evidence="3">HD domain-containing phosphohydrolase</fullName>
    </submittedName>
</protein>
<sequence>MKTNLAFDSKMESDYRIDKFESDLNYIRIMLALCVLLYSSFALIDIQLKIPEANLFLFIRFILVNPFFVVGIILSYHKSFYKFHQIILVIDYLAAGFGIIAMLLLVPNNFSYYGGLFLIFGVGHFLTRIYWQYASVASYSMVLGYLILAFFFSDNYKLNLIYVFFYSSFIFICVYGSYTFEKYRRDKYLQTHNLRDDNVILEKEIYDKLIEIENANRITIFSLARLSESRDHFTGDHIERVGALCLKVSQDLPTSIFEVNEIDRDLFIESIELASTLHDIGKVAIPEHILMKPGRLSDDEMAVMKMHTTYGYDTLVKIKTLYEKNNFINMGIHICKYHHEKFDGSGYPDGLKGNEIPLAARIVAVVDVYDALVSERPYKKAFSKEKSLSIIREGSGTMFDPEIVKVFLKLFDEDQ</sequence>
<evidence type="ECO:0000259" key="2">
    <source>
        <dbReference type="PROSITE" id="PS51832"/>
    </source>
</evidence>
<organism evidence="3 4">
    <name type="scientific">Fusibacter bizertensis</name>
    <dbReference type="NCBI Taxonomy" id="1488331"/>
    <lineage>
        <taxon>Bacteria</taxon>
        <taxon>Bacillati</taxon>
        <taxon>Bacillota</taxon>
        <taxon>Clostridia</taxon>
        <taxon>Eubacteriales</taxon>
        <taxon>Eubacteriales Family XII. Incertae Sedis</taxon>
        <taxon>Fusibacter</taxon>
    </lineage>
</organism>
<keyword evidence="4" id="KW-1185">Reference proteome</keyword>
<keyword evidence="1" id="KW-0472">Membrane</keyword>
<feature type="domain" description="HD-GYP" evidence="2">
    <location>
        <begin position="212"/>
        <end position="415"/>
    </location>
</feature>
<feature type="transmembrane region" description="Helical" evidence="1">
    <location>
        <begin position="56"/>
        <end position="74"/>
    </location>
</feature>
<feature type="transmembrane region" description="Helical" evidence="1">
    <location>
        <begin position="136"/>
        <end position="153"/>
    </location>
</feature>
<dbReference type="InterPro" id="IPR037522">
    <property type="entry name" value="HD_GYP_dom"/>
</dbReference>
<dbReference type="EMBL" id="JARYZI010000016">
    <property type="protein sequence ID" value="MDH8679758.1"/>
    <property type="molecule type" value="Genomic_DNA"/>
</dbReference>
<accession>A0ABT6NH48</accession>
<keyword evidence="1" id="KW-1133">Transmembrane helix</keyword>
<dbReference type="RefSeq" id="WP_281095653.1">
    <property type="nucleotide sequence ID" value="NZ_JARYZI010000016.1"/>
</dbReference>
<name>A0ABT6NH48_9FIRM</name>
<dbReference type="CDD" id="cd00077">
    <property type="entry name" value="HDc"/>
    <property type="match status" value="1"/>
</dbReference>
<feature type="transmembrane region" description="Helical" evidence="1">
    <location>
        <begin position="26"/>
        <end position="44"/>
    </location>
</feature>
<dbReference type="InterPro" id="IPR003607">
    <property type="entry name" value="HD/PDEase_dom"/>
</dbReference>
<dbReference type="Proteomes" id="UP001158045">
    <property type="component" value="Unassembled WGS sequence"/>
</dbReference>
<dbReference type="SMART" id="SM00471">
    <property type="entry name" value="HDc"/>
    <property type="match status" value="1"/>
</dbReference>
<proteinExistence type="predicted"/>